<feature type="domain" description="ZZ-type" evidence="5">
    <location>
        <begin position="66"/>
        <end position="116"/>
    </location>
</feature>
<evidence type="ECO:0000256" key="3">
    <source>
        <dbReference type="ARBA" id="ARBA00022833"/>
    </source>
</evidence>
<dbReference type="Proteomes" id="UP000187209">
    <property type="component" value="Unassembled WGS sequence"/>
</dbReference>
<comment type="caution">
    <text evidence="6">The sequence shown here is derived from an EMBL/GenBank/DDBJ whole genome shotgun (WGS) entry which is preliminary data.</text>
</comment>
<keyword evidence="2 4" id="KW-0863">Zinc-finger</keyword>
<dbReference type="PANTHER" id="PTHR20930">
    <property type="entry name" value="OVARIAN CARCINOMA ANTIGEN CA125-RELATED"/>
    <property type="match status" value="1"/>
</dbReference>
<gene>
    <name evidence="6" type="ORF">SteCoe_18211</name>
</gene>
<keyword evidence="7" id="KW-1185">Reference proteome</keyword>
<proteinExistence type="predicted"/>
<dbReference type="OrthoDB" id="313562at2759"/>
<reference evidence="6 7" key="1">
    <citation type="submission" date="2016-11" db="EMBL/GenBank/DDBJ databases">
        <title>The macronuclear genome of Stentor coeruleus: a giant cell with tiny introns.</title>
        <authorList>
            <person name="Slabodnick M."/>
            <person name="Ruby J.G."/>
            <person name="Reiff S.B."/>
            <person name="Swart E.C."/>
            <person name="Gosai S."/>
            <person name="Prabakaran S."/>
            <person name="Witkowska E."/>
            <person name="Larue G.E."/>
            <person name="Fisher S."/>
            <person name="Freeman R.M."/>
            <person name="Gunawardena J."/>
            <person name="Chu W."/>
            <person name="Stover N.A."/>
            <person name="Gregory B.D."/>
            <person name="Nowacki M."/>
            <person name="Derisi J."/>
            <person name="Roy S.W."/>
            <person name="Marshall W.F."/>
            <person name="Sood P."/>
        </authorList>
    </citation>
    <scope>NUCLEOTIDE SEQUENCE [LARGE SCALE GENOMIC DNA]</scope>
    <source>
        <strain evidence="6">WM001</strain>
    </source>
</reference>
<protein>
    <recommendedName>
        <fullName evidence="5">ZZ-type domain-containing protein</fullName>
    </recommendedName>
</protein>
<dbReference type="InterPro" id="IPR043145">
    <property type="entry name" value="Znf_ZZ_sf"/>
</dbReference>
<dbReference type="AlphaFoldDB" id="A0A1R2BX70"/>
<evidence type="ECO:0000313" key="7">
    <source>
        <dbReference type="Proteomes" id="UP000187209"/>
    </source>
</evidence>
<dbReference type="GO" id="GO:0008270">
    <property type="term" value="F:zinc ion binding"/>
    <property type="evidence" value="ECO:0007669"/>
    <property type="project" value="UniProtKB-KW"/>
</dbReference>
<sequence length="284" mass="32144">MECEYCQEPSSPSHQCISLVLKTLQEIEEEQERQTMRLEKLQSQAKNLLNYSSLSKNLHMFRGVQHVGAGCSGCGETPIIGIRFKCKQCINFELCCKCRDTFLHPHPDFFILSVSGVHEVDCDVCRENVGEIRYICRECSNMNFCHKCIVTVTHPHLVLETVLPLVVSVDIFPKKNLIYAVNEEAVVHILVCNMSVQPISNLTLKQTSGEIPFDYSPTLFDFTLNVGCKKTILLKGIVSKAPGDYVSTFRLFSETYQEWLGIDVVLNIRVAIDYLEALKQSLSL</sequence>
<evidence type="ECO:0000256" key="2">
    <source>
        <dbReference type="ARBA" id="ARBA00022771"/>
    </source>
</evidence>
<dbReference type="InterPro" id="IPR000433">
    <property type="entry name" value="Znf_ZZ"/>
</dbReference>
<keyword evidence="3" id="KW-0862">Zinc</keyword>
<dbReference type="EMBL" id="MPUH01000384">
    <property type="protein sequence ID" value="OMJ81356.1"/>
    <property type="molecule type" value="Genomic_DNA"/>
</dbReference>
<evidence type="ECO:0000259" key="5">
    <source>
        <dbReference type="PROSITE" id="PS50135"/>
    </source>
</evidence>
<dbReference type="SMART" id="SM00291">
    <property type="entry name" value="ZnF_ZZ"/>
    <property type="match status" value="2"/>
</dbReference>
<dbReference type="Pfam" id="PF00569">
    <property type="entry name" value="ZZ"/>
    <property type="match status" value="2"/>
</dbReference>
<organism evidence="6 7">
    <name type="scientific">Stentor coeruleus</name>
    <dbReference type="NCBI Taxonomy" id="5963"/>
    <lineage>
        <taxon>Eukaryota</taxon>
        <taxon>Sar</taxon>
        <taxon>Alveolata</taxon>
        <taxon>Ciliophora</taxon>
        <taxon>Postciliodesmatophora</taxon>
        <taxon>Heterotrichea</taxon>
        <taxon>Heterotrichida</taxon>
        <taxon>Stentoridae</taxon>
        <taxon>Stentor</taxon>
    </lineage>
</organism>
<keyword evidence="1" id="KW-0479">Metal-binding</keyword>
<evidence type="ECO:0000256" key="4">
    <source>
        <dbReference type="PROSITE-ProRule" id="PRU00228"/>
    </source>
</evidence>
<evidence type="ECO:0000256" key="1">
    <source>
        <dbReference type="ARBA" id="ARBA00022723"/>
    </source>
</evidence>
<dbReference type="Gene3D" id="3.30.60.90">
    <property type="match status" value="2"/>
</dbReference>
<name>A0A1R2BX70_9CILI</name>
<evidence type="ECO:0000313" key="6">
    <source>
        <dbReference type="EMBL" id="OMJ81356.1"/>
    </source>
</evidence>
<dbReference type="PROSITE" id="PS01357">
    <property type="entry name" value="ZF_ZZ_1"/>
    <property type="match status" value="1"/>
</dbReference>
<dbReference type="PROSITE" id="PS50135">
    <property type="entry name" value="ZF_ZZ_2"/>
    <property type="match status" value="1"/>
</dbReference>
<accession>A0A1R2BX70</accession>
<dbReference type="SUPFAM" id="SSF57850">
    <property type="entry name" value="RING/U-box"/>
    <property type="match status" value="2"/>
</dbReference>
<dbReference type="PANTHER" id="PTHR20930:SF0">
    <property type="entry name" value="PROTEIN ILRUN"/>
    <property type="match status" value="1"/>
</dbReference>